<dbReference type="GeneID" id="113463922"/>
<dbReference type="AlphaFoldDB" id="A0AAJ7W941"/>
<reference evidence="2 3" key="1">
    <citation type="submission" date="2025-04" db="UniProtKB">
        <authorList>
            <consortium name="RefSeq"/>
        </authorList>
    </citation>
    <scope>IDENTIFICATION</scope>
    <source>
        <tissue evidence="2 3">Whole body</tissue>
    </source>
</reference>
<gene>
    <name evidence="2 3" type="primary">LOC113463922</name>
</gene>
<organism evidence="1 2">
    <name type="scientific">Ceratina calcarata</name>
    <dbReference type="NCBI Taxonomy" id="156304"/>
    <lineage>
        <taxon>Eukaryota</taxon>
        <taxon>Metazoa</taxon>
        <taxon>Ecdysozoa</taxon>
        <taxon>Arthropoda</taxon>
        <taxon>Hexapoda</taxon>
        <taxon>Insecta</taxon>
        <taxon>Pterygota</taxon>
        <taxon>Neoptera</taxon>
        <taxon>Endopterygota</taxon>
        <taxon>Hymenoptera</taxon>
        <taxon>Apocrita</taxon>
        <taxon>Aculeata</taxon>
        <taxon>Apoidea</taxon>
        <taxon>Anthophila</taxon>
        <taxon>Apidae</taxon>
        <taxon>Ceratina</taxon>
        <taxon>Zadontomerus</taxon>
    </lineage>
</organism>
<dbReference type="Proteomes" id="UP000694925">
    <property type="component" value="Unplaced"/>
</dbReference>
<dbReference type="KEGG" id="ccal:113463922"/>
<evidence type="ECO:0000313" key="3">
    <source>
        <dbReference type="RefSeq" id="XP_026666946.1"/>
    </source>
</evidence>
<keyword evidence="1" id="KW-1185">Reference proteome</keyword>
<evidence type="ECO:0000313" key="2">
    <source>
        <dbReference type="RefSeq" id="XP_026666945.1"/>
    </source>
</evidence>
<dbReference type="RefSeq" id="XP_026666946.1">
    <property type="nucleotide sequence ID" value="XM_026811145.1"/>
</dbReference>
<protein>
    <submittedName>
        <fullName evidence="2 3">Uncharacterized protein LOC113463922</fullName>
    </submittedName>
</protein>
<accession>A0AAJ7W941</accession>
<dbReference type="RefSeq" id="XP_026666945.1">
    <property type="nucleotide sequence ID" value="XM_026811144.1"/>
</dbReference>
<proteinExistence type="predicted"/>
<evidence type="ECO:0000313" key="1">
    <source>
        <dbReference type="Proteomes" id="UP000694925"/>
    </source>
</evidence>
<sequence>MVNSSKYILFNFESDKTLWIQGIRLDITLKEEKKLLTTLISVLAKRIQRIGQQIYRWHHEKITRGKAGSFLLLTASPIRGITFSVFHTGFIGRGTTCIMTGHDQKVIRITSDECVYLHYKGNVESSRSYMEFRICNEV</sequence>
<name>A0AAJ7W941_9HYME</name>